<organism evidence="1">
    <name type="scientific">Lepeophtheirus salmonis</name>
    <name type="common">Salmon louse</name>
    <name type="synonym">Caligus salmonis</name>
    <dbReference type="NCBI Taxonomy" id="72036"/>
    <lineage>
        <taxon>Eukaryota</taxon>
        <taxon>Metazoa</taxon>
        <taxon>Ecdysozoa</taxon>
        <taxon>Arthropoda</taxon>
        <taxon>Crustacea</taxon>
        <taxon>Multicrustacea</taxon>
        <taxon>Hexanauplia</taxon>
        <taxon>Copepoda</taxon>
        <taxon>Siphonostomatoida</taxon>
        <taxon>Caligidae</taxon>
        <taxon>Lepeophtheirus</taxon>
    </lineage>
</organism>
<dbReference type="AlphaFoldDB" id="A0A0K2UXM9"/>
<reference evidence="1" key="1">
    <citation type="submission" date="2014-05" db="EMBL/GenBank/DDBJ databases">
        <authorList>
            <person name="Chronopoulou M."/>
        </authorList>
    </citation>
    <scope>NUCLEOTIDE SEQUENCE</scope>
    <source>
        <tissue evidence="1">Whole organism</tissue>
    </source>
</reference>
<accession>A0A0K2UXM9</accession>
<feature type="non-terminal residue" evidence="1">
    <location>
        <position position="1"/>
    </location>
</feature>
<sequence>KNRVLSYKTWLFTPPKLPTSKITTSHESAHLSSINKKKGIDLIWENWDRNQNCGTKTTTIETGVNLVEGRGACSSHIFCKSSSSPD</sequence>
<proteinExistence type="predicted"/>
<protein>
    <submittedName>
        <fullName evidence="1">Uncharacterized protein</fullName>
    </submittedName>
</protein>
<dbReference type="EMBL" id="HACA01025653">
    <property type="protein sequence ID" value="CDW43014.1"/>
    <property type="molecule type" value="Transcribed_RNA"/>
</dbReference>
<name>A0A0K2UXM9_LEPSM</name>
<evidence type="ECO:0000313" key="1">
    <source>
        <dbReference type="EMBL" id="CDW43014.1"/>
    </source>
</evidence>